<evidence type="ECO:0000256" key="5">
    <source>
        <dbReference type="SAM" id="MobiDB-lite"/>
    </source>
</evidence>
<gene>
    <name evidence="7" type="ORF">BLA24_31045</name>
</gene>
<feature type="domain" description="Carrier" evidence="6">
    <location>
        <begin position="60"/>
        <end position="135"/>
    </location>
</feature>
<dbReference type="InterPro" id="IPR006162">
    <property type="entry name" value="Ppantetheine_attach_site"/>
</dbReference>
<dbReference type="SMART" id="SM00823">
    <property type="entry name" value="PKS_PP"/>
    <property type="match status" value="1"/>
</dbReference>
<feature type="region of interest" description="Disordered" evidence="5">
    <location>
        <begin position="1"/>
        <end position="38"/>
    </location>
</feature>
<keyword evidence="8" id="KW-1185">Reference proteome</keyword>
<dbReference type="PROSITE" id="PS00012">
    <property type="entry name" value="PHOSPHOPANTETHEINE"/>
    <property type="match status" value="1"/>
</dbReference>
<evidence type="ECO:0000313" key="7">
    <source>
        <dbReference type="EMBL" id="PHQ48334.1"/>
    </source>
</evidence>
<evidence type="ECO:0000256" key="1">
    <source>
        <dbReference type="ARBA" id="ARBA00022450"/>
    </source>
</evidence>
<dbReference type="PANTHER" id="PTHR43775:SF51">
    <property type="entry name" value="INACTIVE PHENOLPHTHIOCEROL SYNTHESIS POLYKETIDE SYNTHASE TYPE I PKS1-RELATED"/>
    <property type="match status" value="1"/>
</dbReference>
<sequence length="182" mass="19549">MELRPASEEELGGATPSGDAVAAGPQRPAQIRRAAEPEPQEAAVSLVQRLAACSEEEQEELLLELVRDQIALVLGHTDGTLVDPERGLLEMGFDSVAAVRLRNQLAQETQLSLPSQLVFEHPTAVALARHLREEMLPDDAAAAILVLEELNKLDDSILGLDPSSAARIRIAGLLQGLSAKWL</sequence>
<evidence type="ECO:0000256" key="2">
    <source>
        <dbReference type="ARBA" id="ARBA00022553"/>
    </source>
</evidence>
<proteinExistence type="predicted"/>
<evidence type="ECO:0000256" key="3">
    <source>
        <dbReference type="ARBA" id="ARBA00022679"/>
    </source>
</evidence>
<dbReference type="Pfam" id="PF00550">
    <property type="entry name" value="PP-binding"/>
    <property type="match status" value="1"/>
</dbReference>
<organism evidence="7 8">
    <name type="scientific">Streptomyces cinnamoneus</name>
    <name type="common">Streptoverticillium cinnamoneum</name>
    <dbReference type="NCBI Taxonomy" id="53446"/>
    <lineage>
        <taxon>Bacteria</taxon>
        <taxon>Bacillati</taxon>
        <taxon>Actinomycetota</taxon>
        <taxon>Actinomycetes</taxon>
        <taxon>Kitasatosporales</taxon>
        <taxon>Streptomycetaceae</taxon>
        <taxon>Streptomyces</taxon>
        <taxon>Streptomyces cinnamoneus group</taxon>
    </lineage>
</organism>
<keyword evidence="1" id="KW-0596">Phosphopantetheine</keyword>
<reference evidence="7 8" key="1">
    <citation type="journal article" date="2017" name="Biochemistry">
        <title>Identification of the Biosynthetic Pathway for the Antibiotic Bicyclomycin.</title>
        <authorList>
            <person name="Patteson J."/>
            <person name="Cai W."/>
            <person name="Johnson R.A."/>
            <person name="Santa Maria K."/>
            <person name="Li B."/>
        </authorList>
    </citation>
    <scope>NUCLEOTIDE SEQUENCE [LARGE SCALE GENOMIC DNA]</scope>
    <source>
        <strain evidence="7 8">ATCC 21532</strain>
    </source>
</reference>
<dbReference type="InterPro" id="IPR036736">
    <property type="entry name" value="ACP-like_sf"/>
</dbReference>
<evidence type="ECO:0000313" key="8">
    <source>
        <dbReference type="Proteomes" id="UP000222531"/>
    </source>
</evidence>
<dbReference type="InterPro" id="IPR050091">
    <property type="entry name" value="PKS_NRPS_Biosynth_Enz"/>
</dbReference>
<dbReference type="GO" id="GO:0004312">
    <property type="term" value="F:fatty acid synthase activity"/>
    <property type="evidence" value="ECO:0007669"/>
    <property type="project" value="TreeGrafter"/>
</dbReference>
<accession>A0A2G1XAR9</accession>
<dbReference type="PROSITE" id="PS50075">
    <property type="entry name" value="CARRIER"/>
    <property type="match status" value="1"/>
</dbReference>
<evidence type="ECO:0000256" key="4">
    <source>
        <dbReference type="ARBA" id="ARBA00023268"/>
    </source>
</evidence>
<keyword evidence="2" id="KW-0597">Phosphoprotein</keyword>
<dbReference type="Gene3D" id="1.10.1200.10">
    <property type="entry name" value="ACP-like"/>
    <property type="match status" value="1"/>
</dbReference>
<keyword evidence="3" id="KW-0808">Transferase</keyword>
<dbReference type="PANTHER" id="PTHR43775">
    <property type="entry name" value="FATTY ACID SYNTHASE"/>
    <property type="match status" value="1"/>
</dbReference>
<dbReference type="SMART" id="SM01294">
    <property type="entry name" value="PKS_PP_betabranch"/>
    <property type="match status" value="1"/>
</dbReference>
<dbReference type="GO" id="GO:0006633">
    <property type="term" value="P:fatty acid biosynthetic process"/>
    <property type="evidence" value="ECO:0007669"/>
    <property type="project" value="TreeGrafter"/>
</dbReference>
<comment type="caution">
    <text evidence="7">The sequence shown here is derived from an EMBL/GenBank/DDBJ whole genome shotgun (WGS) entry which is preliminary data.</text>
</comment>
<dbReference type="InterPro" id="IPR009081">
    <property type="entry name" value="PP-bd_ACP"/>
</dbReference>
<dbReference type="SUPFAM" id="SSF47336">
    <property type="entry name" value="ACP-like"/>
    <property type="match status" value="1"/>
</dbReference>
<dbReference type="GO" id="GO:0031177">
    <property type="term" value="F:phosphopantetheine binding"/>
    <property type="evidence" value="ECO:0007669"/>
    <property type="project" value="InterPro"/>
</dbReference>
<protein>
    <recommendedName>
        <fullName evidence="6">Carrier domain-containing protein</fullName>
    </recommendedName>
</protein>
<name>A0A2G1XAR9_STRCJ</name>
<dbReference type="EMBL" id="NHZO01000168">
    <property type="protein sequence ID" value="PHQ48334.1"/>
    <property type="molecule type" value="Genomic_DNA"/>
</dbReference>
<dbReference type="Proteomes" id="UP000222531">
    <property type="component" value="Unassembled WGS sequence"/>
</dbReference>
<dbReference type="GO" id="GO:0017000">
    <property type="term" value="P:antibiotic biosynthetic process"/>
    <property type="evidence" value="ECO:0007669"/>
    <property type="project" value="UniProtKB-ARBA"/>
</dbReference>
<evidence type="ECO:0000259" key="6">
    <source>
        <dbReference type="PROSITE" id="PS50075"/>
    </source>
</evidence>
<dbReference type="FunFam" id="1.10.1200.10:FF:000007">
    <property type="entry name" value="Probable polyketide synthase pks17"/>
    <property type="match status" value="1"/>
</dbReference>
<dbReference type="AlphaFoldDB" id="A0A2G1XAR9"/>
<dbReference type="InterPro" id="IPR020806">
    <property type="entry name" value="PKS_PP-bd"/>
</dbReference>
<keyword evidence="4" id="KW-0511">Multifunctional enzyme</keyword>